<evidence type="ECO:0000313" key="3">
    <source>
        <dbReference type="Proteomes" id="UP001497497"/>
    </source>
</evidence>
<keyword evidence="1" id="KW-0472">Membrane</keyword>
<keyword evidence="3" id="KW-1185">Reference proteome</keyword>
<organism evidence="2 3">
    <name type="scientific">Lymnaea stagnalis</name>
    <name type="common">Great pond snail</name>
    <name type="synonym">Helix stagnalis</name>
    <dbReference type="NCBI Taxonomy" id="6523"/>
    <lineage>
        <taxon>Eukaryota</taxon>
        <taxon>Metazoa</taxon>
        <taxon>Spiralia</taxon>
        <taxon>Lophotrochozoa</taxon>
        <taxon>Mollusca</taxon>
        <taxon>Gastropoda</taxon>
        <taxon>Heterobranchia</taxon>
        <taxon>Euthyneura</taxon>
        <taxon>Panpulmonata</taxon>
        <taxon>Hygrophila</taxon>
        <taxon>Lymnaeoidea</taxon>
        <taxon>Lymnaeidae</taxon>
        <taxon>Lymnaea</taxon>
    </lineage>
</organism>
<proteinExistence type="predicted"/>
<reference evidence="2 3" key="1">
    <citation type="submission" date="2024-04" db="EMBL/GenBank/DDBJ databases">
        <authorList>
            <consortium name="Genoscope - CEA"/>
            <person name="William W."/>
        </authorList>
    </citation>
    <scope>NUCLEOTIDE SEQUENCE [LARGE SCALE GENOMIC DNA]</scope>
</reference>
<keyword evidence="1" id="KW-1133">Transmembrane helix</keyword>
<keyword evidence="1" id="KW-0812">Transmembrane</keyword>
<evidence type="ECO:0000313" key="2">
    <source>
        <dbReference type="EMBL" id="CAL1528584.1"/>
    </source>
</evidence>
<evidence type="ECO:0000256" key="1">
    <source>
        <dbReference type="SAM" id="Phobius"/>
    </source>
</evidence>
<gene>
    <name evidence="2" type="ORF">GSLYS_00002755001</name>
</gene>
<dbReference type="Proteomes" id="UP001497497">
    <property type="component" value="Unassembled WGS sequence"/>
</dbReference>
<sequence>MKNEIGTLILAMLQCYNQAKSSVLQLNVSVTIELFKVPYNVFIVLDNNHLTKFKDCMCSKFSESCVIVLASPWKEQPTGQRVINIKTTAGFHAAYQSDYLCEYDMFRTFNILCRRQKKVWNALDPLFYIYESHCDLNCVKISWNDSQSAMISNNNVLVVNNIDLPPKCRTPTTHNIETTKATKTFQSTPPQTASKLSTSPVEKNSLKVIATFPELTESVTNTLEREADGPDKKIPIIIGVVIAVIVIFFVVTGIVLYRRRQHTKLRHTQSKNDANANSKPGAESISIALKSFRNNIQSRLKFSKRDTENINVKGQEVESSHQKRDYSTIDYASTENLTGDINGLIDTSNLSETNMVCNLNDLSINSNGIYNNSITDPKVVGSKLMYSTVASTSQIKGEINEVNKNNLSQILLENTYANFHKPPKRVIDQDRIHIIQDASSPNYELATNINLPVSDSTLEIPEAFALKPPAGEYSRLGDKNRHFKNPYNTHPDTDETSTLTIAHNIGSTEIEEPIPKMFSDDPPANIFSCQKDDTVIELSEYELATE</sequence>
<protein>
    <submittedName>
        <fullName evidence="2">Uncharacterized protein</fullName>
    </submittedName>
</protein>
<dbReference type="EMBL" id="CAXITT010000034">
    <property type="protein sequence ID" value="CAL1528584.1"/>
    <property type="molecule type" value="Genomic_DNA"/>
</dbReference>
<accession>A0AAV2H735</accession>
<feature type="transmembrane region" description="Helical" evidence="1">
    <location>
        <begin position="234"/>
        <end position="257"/>
    </location>
</feature>
<name>A0AAV2H735_LYMST</name>
<comment type="caution">
    <text evidence="2">The sequence shown here is derived from an EMBL/GenBank/DDBJ whole genome shotgun (WGS) entry which is preliminary data.</text>
</comment>
<dbReference type="AlphaFoldDB" id="A0AAV2H735"/>